<organism evidence="1 2">
    <name type="scientific">Polaribacter glomeratus</name>
    <dbReference type="NCBI Taxonomy" id="102"/>
    <lineage>
        <taxon>Bacteria</taxon>
        <taxon>Pseudomonadati</taxon>
        <taxon>Bacteroidota</taxon>
        <taxon>Flavobacteriia</taxon>
        <taxon>Flavobacteriales</taxon>
        <taxon>Flavobacteriaceae</taxon>
    </lineage>
</organism>
<dbReference type="Proteomes" id="UP000239068">
    <property type="component" value="Unassembled WGS sequence"/>
</dbReference>
<gene>
    <name evidence="1" type="ORF">BTO16_07670</name>
</gene>
<dbReference type="AlphaFoldDB" id="A0A2S7WY11"/>
<sequence>MNLIKSKIFVALGSEVNTGKFEQYSTNAKFEELSKPNGLIYYEVKDLEEASSICRKFIQTYSLGSGNWLGGRVINEKSDFLARISYNGRIWDNENWEIANELAI</sequence>
<dbReference type="OrthoDB" id="943047at2"/>
<dbReference type="RefSeq" id="WP_105021024.1">
    <property type="nucleotide sequence ID" value="NZ_MSCM01000001.1"/>
</dbReference>
<evidence type="ECO:0000313" key="1">
    <source>
        <dbReference type="EMBL" id="PQJ82464.1"/>
    </source>
</evidence>
<comment type="caution">
    <text evidence="1">The sequence shown here is derived from an EMBL/GenBank/DDBJ whole genome shotgun (WGS) entry which is preliminary data.</text>
</comment>
<protein>
    <submittedName>
        <fullName evidence="1">Uncharacterized protein</fullName>
    </submittedName>
</protein>
<reference evidence="1 2" key="1">
    <citation type="submission" date="2016-12" db="EMBL/GenBank/DDBJ databases">
        <title>Trade-off between light-utilization and light-protection in marine flavobacteria.</title>
        <authorList>
            <person name="Kumagai Y."/>
            <person name="Yoshizawa S."/>
            <person name="Kogure K."/>
            <person name="Iwasaki W."/>
        </authorList>
    </citation>
    <scope>NUCLEOTIDE SEQUENCE [LARGE SCALE GENOMIC DNA]</scope>
    <source>
        <strain evidence="1 2">ATCC 43844</strain>
    </source>
</reference>
<keyword evidence="2" id="KW-1185">Reference proteome</keyword>
<proteinExistence type="predicted"/>
<name>A0A2S7WY11_9FLAO</name>
<dbReference type="EMBL" id="MSCM01000001">
    <property type="protein sequence ID" value="PQJ82464.1"/>
    <property type="molecule type" value="Genomic_DNA"/>
</dbReference>
<evidence type="ECO:0000313" key="2">
    <source>
        <dbReference type="Proteomes" id="UP000239068"/>
    </source>
</evidence>
<accession>A0A2S7WY11</accession>